<sequence>MMMRRPVEQWLTAGAWHRIVSWIVVMLLLTILCWALMIRPAHRTLEQWRTERAATLHALEQEQHKARELEIQIAAAQRNLPALEVHTLSAASVSALPGVTLMTWQPQGKRASLAVRGQWQPLLNLFTALADTDARLTGFSFSPGEDALMLTLQLEIDHES</sequence>
<dbReference type="RefSeq" id="WP_002436427.1">
    <property type="nucleotide sequence ID" value="NZ_BAFF01000007.1"/>
</dbReference>
<gene>
    <name evidence="4" type="ORF">EH105704_07_00500</name>
</gene>
<dbReference type="AlphaFoldDB" id="H5V3C5"/>
<evidence type="ECO:0000313" key="4">
    <source>
        <dbReference type="EMBL" id="GAB52483.1"/>
    </source>
</evidence>
<feature type="transmembrane region" description="Helical" evidence="2">
    <location>
        <begin position="20"/>
        <end position="38"/>
    </location>
</feature>
<dbReference type="GeneID" id="92830337"/>
<feature type="domain" description="DNA utilization protein HofO C-terminal" evidence="3">
    <location>
        <begin position="89"/>
        <end position="158"/>
    </location>
</feature>
<dbReference type="Pfam" id="PF25319">
    <property type="entry name" value="HofO"/>
    <property type="match status" value="1"/>
</dbReference>
<comment type="caution">
    <text evidence="4">The sequence shown here is derived from an EMBL/GenBank/DDBJ whole genome shotgun (WGS) entry which is preliminary data.</text>
</comment>
<proteinExistence type="predicted"/>
<evidence type="ECO:0000256" key="2">
    <source>
        <dbReference type="SAM" id="Phobius"/>
    </source>
</evidence>
<keyword evidence="2" id="KW-0472">Membrane</keyword>
<evidence type="ECO:0000256" key="1">
    <source>
        <dbReference type="SAM" id="Coils"/>
    </source>
</evidence>
<dbReference type="InterPro" id="IPR057522">
    <property type="entry name" value="HofO_C"/>
</dbReference>
<protein>
    <recommendedName>
        <fullName evidence="3">DNA utilization protein HofO C-terminal domain-containing protein</fullName>
    </recommendedName>
</protein>
<evidence type="ECO:0000259" key="3">
    <source>
        <dbReference type="Pfam" id="PF25319"/>
    </source>
</evidence>
<dbReference type="EMBL" id="BAFF01000007">
    <property type="protein sequence ID" value="GAB52483.1"/>
    <property type="molecule type" value="Genomic_DNA"/>
</dbReference>
<keyword evidence="1" id="KW-0175">Coiled coil</keyword>
<keyword evidence="5" id="KW-1185">Reference proteome</keyword>
<keyword evidence="2" id="KW-1133">Transmembrane helix</keyword>
<accession>H5V3C5</accession>
<reference evidence="4 5" key="1">
    <citation type="submission" date="2012-02" db="EMBL/GenBank/DDBJ databases">
        <title>Whole genome shotgun sequence of Escherichia hermannii NBRC 105704.</title>
        <authorList>
            <person name="Yoshida I."/>
            <person name="Hosoyama A."/>
            <person name="Tsuchikane K."/>
            <person name="Katsumata H."/>
            <person name="Yamazaki S."/>
            <person name="Fujita N."/>
        </authorList>
    </citation>
    <scope>NUCLEOTIDE SEQUENCE [LARGE SCALE GENOMIC DNA]</scope>
    <source>
        <strain evidence="4 5">NBRC 105704</strain>
    </source>
</reference>
<organism evidence="4 5">
    <name type="scientific">Atlantibacter hermannii NBRC 105704</name>
    <dbReference type="NCBI Taxonomy" id="1115512"/>
    <lineage>
        <taxon>Bacteria</taxon>
        <taxon>Pseudomonadati</taxon>
        <taxon>Pseudomonadota</taxon>
        <taxon>Gammaproteobacteria</taxon>
        <taxon>Enterobacterales</taxon>
        <taxon>Enterobacteriaceae</taxon>
        <taxon>Atlantibacter</taxon>
    </lineage>
</organism>
<evidence type="ECO:0000313" key="5">
    <source>
        <dbReference type="Proteomes" id="UP000010297"/>
    </source>
</evidence>
<dbReference type="Proteomes" id="UP000010297">
    <property type="component" value="Unassembled WGS sequence"/>
</dbReference>
<feature type="coiled-coil region" evidence="1">
    <location>
        <begin position="59"/>
        <end position="86"/>
    </location>
</feature>
<name>H5V3C5_ATLHE</name>
<keyword evidence="2" id="KW-0812">Transmembrane</keyword>